<dbReference type="Pfam" id="PF02678">
    <property type="entry name" value="Pirin"/>
    <property type="match status" value="1"/>
</dbReference>
<comment type="cofactor">
    <cofactor evidence="2">
        <name>Fe cation</name>
        <dbReference type="ChEBI" id="CHEBI:24875"/>
    </cofactor>
    <text evidence="2">Binds 1 Fe cation per subunit.</text>
</comment>
<feature type="binding site" evidence="2">
    <location>
        <position position="104"/>
    </location>
    <ligand>
        <name>Fe cation</name>
        <dbReference type="ChEBI" id="CHEBI:24875"/>
    </ligand>
</feature>
<dbReference type="GO" id="GO:0046872">
    <property type="term" value="F:metal ion binding"/>
    <property type="evidence" value="ECO:0007669"/>
    <property type="project" value="UniProtKB-KW"/>
</dbReference>
<accession>A0A2A2ERL6</accession>
<organism evidence="6 7">
    <name type="scientific">Halomonas salipaludis</name>
    <dbReference type="NCBI Taxonomy" id="2032625"/>
    <lineage>
        <taxon>Bacteria</taxon>
        <taxon>Pseudomonadati</taxon>
        <taxon>Pseudomonadota</taxon>
        <taxon>Gammaproteobacteria</taxon>
        <taxon>Oceanospirillales</taxon>
        <taxon>Halomonadaceae</taxon>
        <taxon>Halomonas</taxon>
    </lineage>
</organism>
<dbReference type="InterPro" id="IPR012093">
    <property type="entry name" value="Pirin"/>
</dbReference>
<evidence type="ECO:0000256" key="2">
    <source>
        <dbReference type="PIRSR" id="PIRSR006232-1"/>
    </source>
</evidence>
<dbReference type="Gene3D" id="2.60.120.10">
    <property type="entry name" value="Jelly Rolls"/>
    <property type="match status" value="2"/>
</dbReference>
<evidence type="ECO:0000313" key="6">
    <source>
        <dbReference type="EMBL" id="PAU75045.1"/>
    </source>
</evidence>
<dbReference type="GO" id="GO:0051213">
    <property type="term" value="F:dioxygenase activity"/>
    <property type="evidence" value="ECO:0007669"/>
    <property type="project" value="UniProtKB-KW"/>
</dbReference>
<keyword evidence="2" id="KW-0479">Metal-binding</keyword>
<gene>
    <name evidence="6" type="ORF">CK498_17975</name>
</gene>
<feature type="binding site" evidence="2">
    <location>
        <position position="62"/>
    </location>
    <ligand>
        <name>Fe cation</name>
        <dbReference type="ChEBI" id="CHEBI:24875"/>
    </ligand>
</feature>
<dbReference type="SUPFAM" id="SSF51182">
    <property type="entry name" value="RmlC-like cupins"/>
    <property type="match status" value="1"/>
</dbReference>
<dbReference type="InterPro" id="IPR014710">
    <property type="entry name" value="RmlC-like_jellyroll"/>
</dbReference>
<dbReference type="CDD" id="cd02910">
    <property type="entry name" value="cupin_Yhhw_N"/>
    <property type="match status" value="1"/>
</dbReference>
<dbReference type="AlphaFoldDB" id="A0A2A2ERL6"/>
<dbReference type="InterPro" id="IPR041602">
    <property type="entry name" value="Quercetinase_C"/>
</dbReference>
<keyword evidence="2" id="KW-0408">Iron</keyword>
<evidence type="ECO:0000256" key="1">
    <source>
        <dbReference type="ARBA" id="ARBA00008416"/>
    </source>
</evidence>
<dbReference type="PANTHER" id="PTHR43212:SF3">
    <property type="entry name" value="QUERCETIN 2,3-DIOXYGENASE"/>
    <property type="match status" value="1"/>
</dbReference>
<evidence type="ECO:0000313" key="7">
    <source>
        <dbReference type="Proteomes" id="UP000217771"/>
    </source>
</evidence>
<dbReference type="InterPro" id="IPR003829">
    <property type="entry name" value="Pirin_N_dom"/>
</dbReference>
<dbReference type="InterPro" id="IPR011051">
    <property type="entry name" value="RmlC_Cupin_sf"/>
</dbReference>
<dbReference type="Pfam" id="PF17954">
    <property type="entry name" value="Pirin_C_2"/>
    <property type="match status" value="1"/>
</dbReference>
<feature type="binding site" evidence="2">
    <location>
        <position position="106"/>
    </location>
    <ligand>
        <name>Fe cation</name>
        <dbReference type="ChEBI" id="CHEBI:24875"/>
    </ligand>
</feature>
<evidence type="ECO:0000259" key="4">
    <source>
        <dbReference type="Pfam" id="PF02678"/>
    </source>
</evidence>
<evidence type="ECO:0000256" key="3">
    <source>
        <dbReference type="RuleBase" id="RU003457"/>
    </source>
</evidence>
<name>A0A2A2ERL6_9GAMM</name>
<reference evidence="6 7" key="1">
    <citation type="submission" date="2017-08" db="EMBL/GenBank/DDBJ databases">
        <title>Halomonas alkalisoli sp. nov., isolated from saline alkaline soil.</title>
        <authorList>
            <person name="Wang D."/>
            <person name="Zhang G."/>
        </authorList>
    </citation>
    <scope>NUCLEOTIDE SEQUENCE [LARGE SCALE GENOMIC DNA]</scope>
    <source>
        <strain evidence="6 7">WRN001</strain>
    </source>
</reference>
<dbReference type="Proteomes" id="UP000217771">
    <property type="component" value="Unassembled WGS sequence"/>
</dbReference>
<protein>
    <submittedName>
        <fullName evidence="6">Quercetin 2,3-dioxygenase</fullName>
    </submittedName>
</protein>
<dbReference type="OrthoDB" id="9780903at2"/>
<feature type="domain" description="Pirin N-terminal" evidence="4">
    <location>
        <begin position="14"/>
        <end position="122"/>
    </location>
</feature>
<dbReference type="PANTHER" id="PTHR43212">
    <property type="entry name" value="QUERCETIN 2,3-DIOXYGENASE"/>
    <property type="match status" value="1"/>
</dbReference>
<feature type="binding site" evidence="2">
    <location>
        <position position="60"/>
    </location>
    <ligand>
        <name>Fe cation</name>
        <dbReference type="ChEBI" id="CHEBI:24875"/>
    </ligand>
</feature>
<comment type="similarity">
    <text evidence="1 3">Belongs to the pirin family.</text>
</comment>
<comment type="caution">
    <text evidence="6">The sequence shown here is derived from an EMBL/GenBank/DDBJ whole genome shotgun (WGS) entry which is preliminary data.</text>
</comment>
<dbReference type="EMBL" id="NSKB01000007">
    <property type="protein sequence ID" value="PAU75045.1"/>
    <property type="molecule type" value="Genomic_DNA"/>
</dbReference>
<dbReference type="RefSeq" id="WP_095622242.1">
    <property type="nucleotide sequence ID" value="NZ_NSKB01000007.1"/>
</dbReference>
<evidence type="ECO:0000259" key="5">
    <source>
        <dbReference type="Pfam" id="PF17954"/>
    </source>
</evidence>
<keyword evidence="7" id="KW-1185">Reference proteome</keyword>
<keyword evidence="6" id="KW-0223">Dioxygenase</keyword>
<feature type="domain" description="Quercetin 2,3-dioxygenase C-terminal cupin" evidence="5">
    <location>
        <begin position="149"/>
        <end position="234"/>
    </location>
</feature>
<proteinExistence type="inferred from homology"/>
<keyword evidence="6" id="KW-0560">Oxidoreductase</keyword>
<dbReference type="PIRSF" id="PIRSF006232">
    <property type="entry name" value="Pirin"/>
    <property type="match status" value="1"/>
</dbReference>
<sequence>MIDTIEIRKAADRGEADHGWLKSHHSFSFASYYDPKQVGFSDLLVINDDRVAAGSGFNKHSHRDMEIFSYVLEGELAHKDSLGTGSVIRPGDVQLMSAGTGVSHSEFNASETESVHFLQIWITPSTKGIKPRYQQQHYGAAEKRGKLRLIISSDGEDGSLKINQDARIYAGLFDKSEQGELSIIGERHVYAHVVSGSLSINGHRMKEGDGIKIWHADKLLITNGKQAEVLIFDLRPNELPKVD</sequence>